<evidence type="ECO:0000256" key="1">
    <source>
        <dbReference type="ARBA" id="ARBA00023015"/>
    </source>
</evidence>
<dbReference type="PANTHER" id="PTHR47506:SF1">
    <property type="entry name" value="HTH-TYPE TRANSCRIPTIONAL REGULATOR YJDC"/>
    <property type="match status" value="1"/>
</dbReference>
<dbReference type="PANTHER" id="PTHR47506">
    <property type="entry name" value="TRANSCRIPTIONAL REGULATORY PROTEIN"/>
    <property type="match status" value="1"/>
</dbReference>
<dbReference type="OrthoDB" id="9798857at2"/>
<dbReference type="InterPro" id="IPR009057">
    <property type="entry name" value="Homeodomain-like_sf"/>
</dbReference>
<feature type="domain" description="HTH tetR-type" evidence="5">
    <location>
        <begin position="3"/>
        <end position="63"/>
    </location>
</feature>
<evidence type="ECO:0000256" key="2">
    <source>
        <dbReference type="ARBA" id="ARBA00023125"/>
    </source>
</evidence>
<dbReference type="SUPFAM" id="SSF46689">
    <property type="entry name" value="Homeodomain-like"/>
    <property type="match status" value="1"/>
</dbReference>
<dbReference type="AlphaFoldDB" id="A0A521EM31"/>
<dbReference type="PROSITE" id="PS50977">
    <property type="entry name" value="HTH_TETR_2"/>
    <property type="match status" value="1"/>
</dbReference>
<dbReference type="Pfam" id="PF00440">
    <property type="entry name" value="TetR_N"/>
    <property type="match status" value="1"/>
</dbReference>
<dbReference type="SUPFAM" id="SSF48498">
    <property type="entry name" value="Tetracyclin repressor-like, C-terminal domain"/>
    <property type="match status" value="1"/>
</dbReference>
<sequence length="200" mass="22863">MENDTQTNIMDAAQSLILDNGFSGTTVDAIIKRAGVSKGAFFHYFSSKADLAHALVMRYAEADAQHLENNMEKAEALSDDPLQQMLIFVKLFEQEMNALSEPYPGCLFASYLYQSELFDEQILEIIHRWMLRWRGRVKDKLEEVADTYPPDREVDLSSLADMLLVTFEGAFVLSQSVEEPETIARQLSHYHSYLQLLFNP</sequence>
<keyword evidence="7" id="KW-1185">Reference proteome</keyword>
<proteinExistence type="predicted"/>
<dbReference type="Proteomes" id="UP000317593">
    <property type="component" value="Unassembled WGS sequence"/>
</dbReference>
<dbReference type="PROSITE" id="PS01081">
    <property type="entry name" value="HTH_TETR_1"/>
    <property type="match status" value="1"/>
</dbReference>
<evidence type="ECO:0000256" key="4">
    <source>
        <dbReference type="PROSITE-ProRule" id="PRU00335"/>
    </source>
</evidence>
<feature type="DNA-binding region" description="H-T-H motif" evidence="4">
    <location>
        <begin position="26"/>
        <end position="45"/>
    </location>
</feature>
<dbReference type="GO" id="GO:0003677">
    <property type="term" value="F:DNA binding"/>
    <property type="evidence" value="ECO:0007669"/>
    <property type="project" value="UniProtKB-UniRule"/>
</dbReference>
<dbReference type="InterPro" id="IPR036271">
    <property type="entry name" value="Tet_transcr_reg_TetR-rel_C_sf"/>
</dbReference>
<name>A0A521EM31_9BACT</name>
<accession>A0A521EM31</accession>
<evidence type="ECO:0000256" key="3">
    <source>
        <dbReference type="ARBA" id="ARBA00023163"/>
    </source>
</evidence>
<evidence type="ECO:0000259" key="5">
    <source>
        <dbReference type="PROSITE" id="PS50977"/>
    </source>
</evidence>
<organism evidence="6 7">
    <name type="scientific">Fodinibius sediminis</name>
    <dbReference type="NCBI Taxonomy" id="1214077"/>
    <lineage>
        <taxon>Bacteria</taxon>
        <taxon>Pseudomonadati</taxon>
        <taxon>Balneolota</taxon>
        <taxon>Balneolia</taxon>
        <taxon>Balneolales</taxon>
        <taxon>Balneolaceae</taxon>
        <taxon>Fodinibius</taxon>
    </lineage>
</organism>
<dbReference type="InterPro" id="IPR023772">
    <property type="entry name" value="DNA-bd_HTH_TetR-type_CS"/>
</dbReference>
<dbReference type="RefSeq" id="WP_142715618.1">
    <property type="nucleotide sequence ID" value="NZ_FXTH01000017.1"/>
</dbReference>
<keyword evidence="3" id="KW-0804">Transcription</keyword>
<dbReference type="PRINTS" id="PR00455">
    <property type="entry name" value="HTHTETR"/>
</dbReference>
<dbReference type="Gene3D" id="1.10.357.10">
    <property type="entry name" value="Tetracycline Repressor, domain 2"/>
    <property type="match status" value="1"/>
</dbReference>
<dbReference type="InterPro" id="IPR001647">
    <property type="entry name" value="HTH_TetR"/>
</dbReference>
<dbReference type="EMBL" id="FXTH01000017">
    <property type="protein sequence ID" value="SMO84979.1"/>
    <property type="molecule type" value="Genomic_DNA"/>
</dbReference>
<protein>
    <submittedName>
        <fullName evidence="6">Transcriptional regulator, TetR family</fullName>
    </submittedName>
</protein>
<gene>
    <name evidence="6" type="ORF">SAMN06265218_11745</name>
</gene>
<keyword evidence="1" id="KW-0805">Transcription regulation</keyword>
<keyword evidence="2 4" id="KW-0238">DNA-binding</keyword>
<evidence type="ECO:0000313" key="7">
    <source>
        <dbReference type="Proteomes" id="UP000317593"/>
    </source>
</evidence>
<reference evidence="6 7" key="1">
    <citation type="submission" date="2017-05" db="EMBL/GenBank/DDBJ databases">
        <authorList>
            <person name="Varghese N."/>
            <person name="Submissions S."/>
        </authorList>
    </citation>
    <scope>NUCLEOTIDE SEQUENCE [LARGE SCALE GENOMIC DNA]</scope>
    <source>
        <strain evidence="6 7">DSM 21194</strain>
    </source>
</reference>
<evidence type="ECO:0000313" key="6">
    <source>
        <dbReference type="EMBL" id="SMO84979.1"/>
    </source>
</evidence>